<keyword evidence="1" id="KW-0547">Nucleotide-binding</keyword>
<dbReference type="InterPro" id="IPR050628">
    <property type="entry name" value="SNF2_RAD54_helicase_TF"/>
</dbReference>
<dbReference type="GO" id="GO:0005524">
    <property type="term" value="F:ATP binding"/>
    <property type="evidence" value="ECO:0007669"/>
    <property type="project" value="UniProtKB-KW"/>
</dbReference>
<evidence type="ECO:0000256" key="3">
    <source>
        <dbReference type="ARBA" id="ARBA00022840"/>
    </source>
</evidence>
<dbReference type="SMART" id="SM00487">
    <property type="entry name" value="DEXDc"/>
    <property type="match status" value="1"/>
</dbReference>
<gene>
    <name evidence="6" type="ORF">EKO27_g2292</name>
</gene>
<dbReference type="EMBL" id="RYZI01000041">
    <property type="protein sequence ID" value="RWA12830.1"/>
    <property type="molecule type" value="Genomic_DNA"/>
</dbReference>
<keyword evidence="3" id="KW-0067">ATP-binding</keyword>
<dbReference type="SMART" id="SM00490">
    <property type="entry name" value="HELICc"/>
    <property type="match status" value="1"/>
</dbReference>
<evidence type="ECO:0000259" key="4">
    <source>
        <dbReference type="PROSITE" id="PS51192"/>
    </source>
</evidence>
<evidence type="ECO:0000256" key="1">
    <source>
        <dbReference type="ARBA" id="ARBA00022741"/>
    </source>
</evidence>
<dbReference type="Pfam" id="PF00176">
    <property type="entry name" value="SNF2-rel_dom"/>
    <property type="match status" value="1"/>
</dbReference>
<keyword evidence="2" id="KW-0378">Hydrolase</keyword>
<evidence type="ECO:0000259" key="5">
    <source>
        <dbReference type="PROSITE" id="PS51194"/>
    </source>
</evidence>
<dbReference type="Gene3D" id="3.40.50.300">
    <property type="entry name" value="P-loop containing nucleotide triphosphate hydrolases"/>
    <property type="match status" value="1"/>
</dbReference>
<dbReference type="InterPro" id="IPR014001">
    <property type="entry name" value="Helicase_ATP-bd"/>
</dbReference>
<proteinExistence type="predicted"/>
<reference evidence="6 7" key="1">
    <citation type="submission" date="2018-12" db="EMBL/GenBank/DDBJ databases">
        <title>Draft genome sequence of Xylaria grammica IHI A82.</title>
        <authorList>
            <person name="Buettner E."/>
            <person name="Kellner H."/>
        </authorList>
    </citation>
    <scope>NUCLEOTIDE SEQUENCE [LARGE SCALE GENOMIC DNA]</scope>
    <source>
        <strain evidence="6 7">IHI A82</strain>
    </source>
</reference>
<protein>
    <recommendedName>
        <fullName evidence="8">Helicase C-terminal domain-containing protein</fullName>
    </recommendedName>
</protein>
<name>A0A439DEJ4_9PEZI</name>
<dbReference type="PROSITE" id="PS51192">
    <property type="entry name" value="HELICASE_ATP_BIND_1"/>
    <property type="match status" value="1"/>
</dbReference>
<sequence>MSDSVDPRGATPFRNFRVRGKYNIYLLCSENDDDFAVLDTRTASSLSALDGTPMLRFEAVVQSSIFAKRQRGAIKSSQTFTLSINIFGSRSGAGDVADRLSKVSAYLQHPQSLQIDVEYHNPQLLTFVDEDSDTRKLVGVANNSLAALNNKLSEEVGRILESLTHANIAHQEDGVRFILQREEEAFAQQLSARLHQVVGFPNGLAKSISVGGLIADVMGLGKTLTTLTAVLHSMPIAEDFSSFYQIPRGEPTTKVRTKATLVIVSSVQLLESWISEIEAHFFSGALDFTSFHGQDRPRDPEALRSSSLVLTTYATLAADCAGQRSLYQMEWYRVVLDEAHWIRNSSSKQFRAAESLDTGRRWCLTGTPIQNRLEDLTSLAQFLKLPPLSTGAAFRKHILGPLSEGGPNFAKPLQEYLEAYCLRRSEKCLTLPPSLHEHVTIELSPEERRLYDHILHNTRRQIDSIVSSRDARGSSKLFTAMLRMRMRCNLGTFSPAGAGMTLLGRQSPEIGCQRCTTADEDSLVLLDNYSSCPDCGRPLSQSSPFPDPLDSRGGEVDGGGGDAGMTLHNVASVLEAQMNPLPRSSFSTKLTTVVENVARSGPGAKSIIFSYWTSTLDILSRLLSEVGIPYRQVDGRTSYARRSEGLKAFKEDPQVLVLLMSIESGAVGLNLTVASNVHLVEPQWNPSVEEQAIARALRMGQTREVTIIRYVVKNTVEQNIIELQKKKRQLAKFTFGAGTETASNTFEDLRLVFDMGSG</sequence>
<dbReference type="InterPro" id="IPR001650">
    <property type="entry name" value="Helicase_C-like"/>
</dbReference>
<dbReference type="InterPro" id="IPR027417">
    <property type="entry name" value="P-loop_NTPase"/>
</dbReference>
<dbReference type="GO" id="GO:0016787">
    <property type="term" value="F:hydrolase activity"/>
    <property type="evidence" value="ECO:0007669"/>
    <property type="project" value="UniProtKB-KW"/>
</dbReference>
<evidence type="ECO:0000256" key="2">
    <source>
        <dbReference type="ARBA" id="ARBA00022801"/>
    </source>
</evidence>
<feature type="domain" description="Helicase C-terminal" evidence="5">
    <location>
        <begin position="589"/>
        <end position="739"/>
    </location>
</feature>
<dbReference type="GO" id="GO:0008094">
    <property type="term" value="F:ATP-dependent activity, acting on DNA"/>
    <property type="evidence" value="ECO:0007669"/>
    <property type="project" value="TreeGrafter"/>
</dbReference>
<dbReference type="InterPro" id="IPR038718">
    <property type="entry name" value="SNF2-like_sf"/>
</dbReference>
<keyword evidence="7" id="KW-1185">Reference proteome</keyword>
<accession>A0A439DEJ4</accession>
<organism evidence="6 7">
    <name type="scientific">Xylaria grammica</name>
    <dbReference type="NCBI Taxonomy" id="363999"/>
    <lineage>
        <taxon>Eukaryota</taxon>
        <taxon>Fungi</taxon>
        <taxon>Dikarya</taxon>
        <taxon>Ascomycota</taxon>
        <taxon>Pezizomycotina</taxon>
        <taxon>Sordariomycetes</taxon>
        <taxon>Xylariomycetidae</taxon>
        <taxon>Xylariales</taxon>
        <taxon>Xylariaceae</taxon>
        <taxon>Xylaria</taxon>
    </lineage>
</organism>
<dbReference type="STRING" id="363999.A0A439DEJ4"/>
<dbReference type="CDD" id="cd18008">
    <property type="entry name" value="DEXDc_SHPRH-like"/>
    <property type="match status" value="1"/>
</dbReference>
<dbReference type="InterPro" id="IPR000330">
    <property type="entry name" value="SNF2_N"/>
</dbReference>
<evidence type="ECO:0000313" key="6">
    <source>
        <dbReference type="EMBL" id="RWA12830.1"/>
    </source>
</evidence>
<dbReference type="SUPFAM" id="SSF52540">
    <property type="entry name" value="P-loop containing nucleoside triphosphate hydrolases"/>
    <property type="match status" value="2"/>
</dbReference>
<dbReference type="GO" id="GO:0005634">
    <property type="term" value="C:nucleus"/>
    <property type="evidence" value="ECO:0007669"/>
    <property type="project" value="TreeGrafter"/>
</dbReference>
<dbReference type="PANTHER" id="PTHR45626">
    <property type="entry name" value="TRANSCRIPTION TERMINATION FACTOR 2-RELATED"/>
    <property type="match status" value="1"/>
</dbReference>
<dbReference type="Pfam" id="PF00271">
    <property type="entry name" value="Helicase_C"/>
    <property type="match status" value="1"/>
</dbReference>
<evidence type="ECO:0000313" key="7">
    <source>
        <dbReference type="Proteomes" id="UP000286045"/>
    </source>
</evidence>
<dbReference type="AlphaFoldDB" id="A0A439DEJ4"/>
<dbReference type="Gene3D" id="3.40.50.10810">
    <property type="entry name" value="Tandem AAA-ATPase domain"/>
    <property type="match status" value="1"/>
</dbReference>
<feature type="domain" description="Helicase ATP-binding" evidence="4">
    <location>
        <begin position="203"/>
        <end position="386"/>
    </location>
</feature>
<dbReference type="PANTHER" id="PTHR45626:SF22">
    <property type="entry name" value="DNA REPAIR PROTEIN RAD5"/>
    <property type="match status" value="1"/>
</dbReference>
<dbReference type="PROSITE" id="PS51194">
    <property type="entry name" value="HELICASE_CTER"/>
    <property type="match status" value="1"/>
</dbReference>
<dbReference type="CDD" id="cd18793">
    <property type="entry name" value="SF2_C_SNF"/>
    <property type="match status" value="1"/>
</dbReference>
<evidence type="ECO:0008006" key="8">
    <source>
        <dbReference type="Google" id="ProtNLM"/>
    </source>
</evidence>
<dbReference type="GO" id="GO:0006281">
    <property type="term" value="P:DNA repair"/>
    <property type="evidence" value="ECO:0007669"/>
    <property type="project" value="TreeGrafter"/>
</dbReference>
<comment type="caution">
    <text evidence="6">The sequence shown here is derived from an EMBL/GenBank/DDBJ whole genome shotgun (WGS) entry which is preliminary data.</text>
</comment>
<dbReference type="InterPro" id="IPR049730">
    <property type="entry name" value="SNF2/RAD54-like_C"/>
</dbReference>
<dbReference type="Proteomes" id="UP000286045">
    <property type="component" value="Unassembled WGS sequence"/>
</dbReference>